<protein>
    <submittedName>
        <fullName evidence="1">Uncharacterized protein</fullName>
    </submittedName>
</protein>
<gene>
    <name evidence="1" type="ORF">LCGC14_2660020</name>
</gene>
<dbReference type="InterPro" id="IPR027417">
    <property type="entry name" value="P-loop_NTPase"/>
</dbReference>
<name>A0A0F8ZS73_9ZZZZ</name>
<dbReference type="SUPFAM" id="SSF52540">
    <property type="entry name" value="P-loop containing nucleoside triphosphate hydrolases"/>
    <property type="match status" value="1"/>
</dbReference>
<accession>A0A0F8ZS73</accession>
<dbReference type="EMBL" id="LAZR01046359">
    <property type="protein sequence ID" value="KKK96712.1"/>
    <property type="molecule type" value="Genomic_DNA"/>
</dbReference>
<dbReference type="AlphaFoldDB" id="A0A0F8ZS73"/>
<proteinExistence type="predicted"/>
<evidence type="ECO:0000313" key="1">
    <source>
        <dbReference type="EMBL" id="KKK96712.1"/>
    </source>
</evidence>
<feature type="non-terminal residue" evidence="1">
    <location>
        <position position="362"/>
    </location>
</feature>
<reference evidence="1" key="1">
    <citation type="journal article" date="2015" name="Nature">
        <title>Complex archaea that bridge the gap between prokaryotes and eukaryotes.</title>
        <authorList>
            <person name="Spang A."/>
            <person name="Saw J.H."/>
            <person name="Jorgensen S.L."/>
            <person name="Zaremba-Niedzwiedzka K."/>
            <person name="Martijn J."/>
            <person name="Lind A.E."/>
            <person name="van Eijk R."/>
            <person name="Schleper C."/>
            <person name="Guy L."/>
            <person name="Ettema T.J."/>
        </authorList>
    </citation>
    <scope>NUCLEOTIDE SEQUENCE</scope>
</reference>
<organism evidence="1">
    <name type="scientific">marine sediment metagenome</name>
    <dbReference type="NCBI Taxonomy" id="412755"/>
    <lineage>
        <taxon>unclassified sequences</taxon>
        <taxon>metagenomes</taxon>
        <taxon>ecological metagenomes</taxon>
    </lineage>
</organism>
<sequence>MSKKNLSLPKIKSLVMDAVKEGIPEKKIFYDISPNWYRYFHYESNPLDTFTPQEPLEDDLIELFINREVEMRIISSYFGSIKTIPYNMHIAIIGSKGIGKHTTLKIISKIIQESFPDISFEYYNLKTGKDFKNNSDLDDSELINLDKQELDVRLISCSGKNKWLLLKRIDSYKKNTKILFTIWHTSDYPIQDNLKINKIIYFRNYNKDIITMIFERRIIKFLKEKEENEVYITSLNNNLIPSIVKAFQGNLRIIFLFFEQIHQLAKVQNINEIPLQYRIEYENYKSKYSVPDEKARKDFQRSGELWHSMIDYATRHSGEFTLRRAVTRNLKVSDKIFAIDIETGKLLWTYHGKKIANITVSI</sequence>
<comment type="caution">
    <text evidence="1">The sequence shown here is derived from an EMBL/GenBank/DDBJ whole genome shotgun (WGS) entry which is preliminary data.</text>
</comment>